<protein>
    <submittedName>
        <fullName evidence="1">Uncharacterized protein</fullName>
    </submittedName>
</protein>
<accession>A0AAN7S1W1</accession>
<keyword evidence="2" id="KW-1185">Reference proteome</keyword>
<dbReference type="EMBL" id="JAUNZN010000009">
    <property type="protein sequence ID" value="KAK4816541.1"/>
    <property type="molecule type" value="Genomic_DNA"/>
</dbReference>
<evidence type="ECO:0000313" key="2">
    <source>
        <dbReference type="Proteomes" id="UP001333110"/>
    </source>
</evidence>
<name>A0AAN7S1W1_MYCAM</name>
<feature type="non-terminal residue" evidence="1">
    <location>
        <position position="61"/>
    </location>
</feature>
<comment type="caution">
    <text evidence="1">The sequence shown here is derived from an EMBL/GenBank/DDBJ whole genome shotgun (WGS) entry which is preliminary data.</text>
</comment>
<evidence type="ECO:0000313" key="1">
    <source>
        <dbReference type="EMBL" id="KAK4816541.1"/>
    </source>
</evidence>
<sequence length="61" mass="7041">MGDQLCRKGLGLLVDSRLNLSQQYDLAVMKANSILGSISKIIITQKMRRHMYKHKLWLGLR</sequence>
<reference evidence="1 2" key="1">
    <citation type="journal article" date="2023" name="J. Hered.">
        <title>Chromosome-level genome of the wood stork (Mycteria americana) provides insight into avian chromosome evolution.</title>
        <authorList>
            <person name="Flamio R. Jr."/>
            <person name="Ramstad K.M."/>
        </authorList>
    </citation>
    <scope>NUCLEOTIDE SEQUENCE [LARGE SCALE GENOMIC DNA]</scope>
    <source>
        <strain evidence="1">JAX WOST 10</strain>
    </source>
</reference>
<gene>
    <name evidence="1" type="ORF">QYF61_017742</name>
</gene>
<dbReference type="AlphaFoldDB" id="A0AAN7S1W1"/>
<dbReference type="Proteomes" id="UP001333110">
    <property type="component" value="Unassembled WGS sequence"/>
</dbReference>
<organism evidence="1 2">
    <name type="scientific">Mycteria americana</name>
    <name type="common">Wood stork</name>
    <dbReference type="NCBI Taxonomy" id="33587"/>
    <lineage>
        <taxon>Eukaryota</taxon>
        <taxon>Metazoa</taxon>
        <taxon>Chordata</taxon>
        <taxon>Craniata</taxon>
        <taxon>Vertebrata</taxon>
        <taxon>Euteleostomi</taxon>
        <taxon>Archelosauria</taxon>
        <taxon>Archosauria</taxon>
        <taxon>Dinosauria</taxon>
        <taxon>Saurischia</taxon>
        <taxon>Theropoda</taxon>
        <taxon>Coelurosauria</taxon>
        <taxon>Aves</taxon>
        <taxon>Neognathae</taxon>
        <taxon>Neoaves</taxon>
        <taxon>Aequornithes</taxon>
        <taxon>Ciconiiformes</taxon>
        <taxon>Ciconiidae</taxon>
        <taxon>Mycteria</taxon>
    </lineage>
</organism>
<proteinExistence type="predicted"/>